<dbReference type="CDD" id="cd00085">
    <property type="entry name" value="HNHc"/>
    <property type="match status" value="1"/>
</dbReference>
<keyword evidence="4" id="KW-1185">Reference proteome</keyword>
<dbReference type="Pfam" id="PF26340">
    <property type="entry name" value="DNA-SBD_ScoMcrA"/>
    <property type="match status" value="1"/>
</dbReference>
<comment type="caution">
    <text evidence="3">The sequence shown here is derived from an EMBL/GenBank/DDBJ whole genome shotgun (WGS) entry which is preliminary data.</text>
</comment>
<dbReference type="GO" id="GO:0004519">
    <property type="term" value="F:endonuclease activity"/>
    <property type="evidence" value="ECO:0007669"/>
    <property type="project" value="UniProtKB-KW"/>
</dbReference>
<keyword evidence="3" id="KW-0378">Hydrolase</keyword>
<dbReference type="InterPro" id="IPR058813">
    <property type="entry name" value="DNA-SBD_ScoMcrA"/>
</dbReference>
<dbReference type="RefSeq" id="WP_106169208.1">
    <property type="nucleotide sequence ID" value="NZ_JAVKZF010000009.1"/>
</dbReference>
<dbReference type="InterPro" id="IPR011396">
    <property type="entry name" value="PT_DNA_restrict"/>
</dbReference>
<evidence type="ECO:0000313" key="4">
    <source>
        <dbReference type="Proteomes" id="UP000282574"/>
    </source>
</evidence>
<name>A0AB37U9K2_9CYAN</name>
<organism evidence="3 4">
    <name type="scientific">Chroococcidiopsis cubana SAG 39.79</name>
    <dbReference type="NCBI Taxonomy" id="388085"/>
    <lineage>
        <taxon>Bacteria</taxon>
        <taxon>Bacillati</taxon>
        <taxon>Cyanobacteriota</taxon>
        <taxon>Cyanophyceae</taxon>
        <taxon>Chroococcidiopsidales</taxon>
        <taxon>Chroococcidiopsidaceae</taxon>
        <taxon>Chroococcidiopsis</taxon>
    </lineage>
</organism>
<dbReference type="InterPro" id="IPR003615">
    <property type="entry name" value="HNH_nuc"/>
</dbReference>
<protein>
    <submittedName>
        <fullName evidence="3">HNH endonuclease</fullName>
    </submittedName>
</protein>
<dbReference type="PIRSF" id="PIRSF030850">
    <property type="entry name" value="UCP030850"/>
    <property type="match status" value="1"/>
</dbReference>
<reference evidence="3 4" key="1">
    <citation type="journal article" date="2019" name="Genome Biol. Evol.">
        <title>Day and night: Metabolic profiles and evolutionary relationships of six axenic non-marine cyanobacteria.</title>
        <authorList>
            <person name="Will S.E."/>
            <person name="Henke P."/>
            <person name="Boedeker C."/>
            <person name="Huang S."/>
            <person name="Brinkmann H."/>
            <person name="Rohde M."/>
            <person name="Jarek M."/>
            <person name="Friedl T."/>
            <person name="Seufert S."/>
            <person name="Schumacher M."/>
            <person name="Overmann J."/>
            <person name="Neumann-Schaal M."/>
            <person name="Petersen J."/>
        </authorList>
    </citation>
    <scope>NUCLEOTIDE SEQUENCE [LARGE SCALE GENOMIC DNA]</scope>
    <source>
        <strain evidence="3 4">SAG 39.79</strain>
    </source>
</reference>
<keyword evidence="3" id="KW-0540">Nuclease</keyword>
<accession>A0AB37U9K2</accession>
<dbReference type="EMBL" id="RSCK01000148">
    <property type="protein sequence ID" value="RUT00309.1"/>
    <property type="molecule type" value="Genomic_DNA"/>
</dbReference>
<evidence type="ECO:0000313" key="3">
    <source>
        <dbReference type="EMBL" id="RUT00309.1"/>
    </source>
</evidence>
<dbReference type="Proteomes" id="UP000282574">
    <property type="component" value="Unassembled WGS sequence"/>
</dbReference>
<dbReference type="AlphaFoldDB" id="A0AB37U9K2"/>
<evidence type="ECO:0000259" key="2">
    <source>
        <dbReference type="Pfam" id="PF26340"/>
    </source>
</evidence>
<evidence type="ECO:0000259" key="1">
    <source>
        <dbReference type="Pfam" id="PF13391"/>
    </source>
</evidence>
<gene>
    <name evidence="3" type="ORF">DSM107010_68270</name>
</gene>
<proteinExistence type="predicted"/>
<keyword evidence="3" id="KW-0255">Endonuclease</keyword>
<sequence>MTAKNLSYYASKFTKLRVDRAHGSIAPHKPILLLSVIELIEQGILKHNQIPLSAELVAAFLKLWQQLGSTAHNADIGMPFFHLKSDGFWHFRSNPGFEALLSSGAKVRAVNALRQAVEYAYLDEELFELLQQPTFRNILINTLLNTWFADKTQQVQEVLRINAFAEFEQELLATGGRLYERSVIKDETKTVVRDATFRKVIVSIYDYRCAFCGLRIINSLSQNIVDGSHIMPFSQFYDDRIDNGLSLCKNHHWAFDRGWFSINDDFTLLVKSDLHEDAPNCKPMQQFNGDRIRLPVHAQHYPRLEALRWHRENIFKSA</sequence>
<feature type="domain" description="HNH nuclease" evidence="1">
    <location>
        <begin position="209"/>
        <end position="263"/>
    </location>
</feature>
<dbReference type="Pfam" id="PF13391">
    <property type="entry name" value="HNH_2"/>
    <property type="match status" value="1"/>
</dbReference>
<feature type="domain" description="ScoMcrA-like DNA sulfur-binding" evidence="2">
    <location>
        <begin position="11"/>
        <end position="153"/>
    </location>
</feature>